<gene>
    <name evidence="2" type="ORF">ACFO3I_09620</name>
</gene>
<comment type="caution">
    <text evidence="2">The sequence shown here is derived from an EMBL/GenBank/DDBJ whole genome shotgun (WGS) entry which is preliminary data.</text>
</comment>
<feature type="domain" description="DNA-binding protein H-NS-like N-terminal" evidence="1">
    <location>
        <begin position="2"/>
        <end position="61"/>
    </location>
</feature>
<name>A0ABV9JLZ3_9GAMM</name>
<accession>A0ABV9JLZ3</accession>
<protein>
    <submittedName>
        <fullName evidence="2">H-NS histone family protein</fullName>
    </submittedName>
</protein>
<sequence>MSILLDKKELKKAAKEISVAKIHEAIEVLQSVIADRQKEIDTIEQIKQLAKAQGFSLEQLGLQLTTNVVAEVVEEKVEAGKRPTKPKFKTLNPESQFFYVENGKLHLLKTHTMKKGLEDRGIKVVPFAKVEKKFQSEISPLIAEAVAQATESFNAKVEIWNAWAAQNGEEILAKR</sequence>
<dbReference type="Pfam" id="PF22470">
    <property type="entry name" value="Histone_HNS_N"/>
    <property type="match status" value="1"/>
</dbReference>
<dbReference type="RefSeq" id="WP_377333720.1">
    <property type="nucleotide sequence ID" value="NZ_JBHSGB010000010.1"/>
</dbReference>
<dbReference type="InterPro" id="IPR054180">
    <property type="entry name" value="H-NS-like_N"/>
</dbReference>
<evidence type="ECO:0000259" key="1">
    <source>
        <dbReference type="Pfam" id="PF22470"/>
    </source>
</evidence>
<evidence type="ECO:0000313" key="2">
    <source>
        <dbReference type="EMBL" id="MFC4655266.1"/>
    </source>
</evidence>
<reference evidence="3" key="1">
    <citation type="journal article" date="2019" name="Int. J. Syst. Evol. Microbiol.">
        <title>The Global Catalogue of Microorganisms (GCM) 10K type strain sequencing project: providing services to taxonomists for standard genome sequencing and annotation.</title>
        <authorList>
            <consortium name="The Broad Institute Genomics Platform"/>
            <consortium name="The Broad Institute Genome Sequencing Center for Infectious Disease"/>
            <person name="Wu L."/>
            <person name="Ma J."/>
        </authorList>
    </citation>
    <scope>NUCLEOTIDE SEQUENCE [LARGE SCALE GENOMIC DNA]</scope>
    <source>
        <strain evidence="3">DT28</strain>
    </source>
</reference>
<dbReference type="EMBL" id="JBHSGB010000010">
    <property type="protein sequence ID" value="MFC4655266.1"/>
    <property type="molecule type" value="Genomic_DNA"/>
</dbReference>
<proteinExistence type="predicted"/>
<organism evidence="2 3">
    <name type="scientific">Rheinheimera marina</name>
    <dbReference type="NCBI Taxonomy" id="1774958"/>
    <lineage>
        <taxon>Bacteria</taxon>
        <taxon>Pseudomonadati</taxon>
        <taxon>Pseudomonadota</taxon>
        <taxon>Gammaproteobacteria</taxon>
        <taxon>Chromatiales</taxon>
        <taxon>Chromatiaceae</taxon>
        <taxon>Rheinheimera</taxon>
    </lineage>
</organism>
<dbReference type="Proteomes" id="UP001595962">
    <property type="component" value="Unassembled WGS sequence"/>
</dbReference>
<evidence type="ECO:0000313" key="3">
    <source>
        <dbReference type="Proteomes" id="UP001595962"/>
    </source>
</evidence>
<keyword evidence="3" id="KW-1185">Reference proteome</keyword>